<evidence type="ECO:0000313" key="5">
    <source>
        <dbReference type="EMBL" id="TCS64614.1"/>
    </source>
</evidence>
<evidence type="ECO:0000259" key="4">
    <source>
        <dbReference type="Pfam" id="PF02826"/>
    </source>
</evidence>
<gene>
    <name evidence="5" type="ORF">EDD52_105175</name>
</gene>
<evidence type="ECO:0000256" key="3">
    <source>
        <dbReference type="ARBA" id="ARBA00023027"/>
    </source>
</evidence>
<dbReference type="GO" id="GO:0016618">
    <property type="term" value="F:hydroxypyruvate reductase [NAD(P)H] activity"/>
    <property type="evidence" value="ECO:0007669"/>
    <property type="project" value="TreeGrafter"/>
</dbReference>
<dbReference type="InterPro" id="IPR006140">
    <property type="entry name" value="D-isomer_DH_NAD-bd"/>
</dbReference>
<keyword evidence="3" id="KW-0520">NAD</keyword>
<dbReference type="InterPro" id="IPR050223">
    <property type="entry name" value="D-isomer_2-hydroxyacid_DH"/>
</dbReference>
<dbReference type="Gene3D" id="3.40.50.720">
    <property type="entry name" value="NAD(P)-binding Rossmann-like Domain"/>
    <property type="match status" value="2"/>
</dbReference>
<keyword evidence="2" id="KW-0560">Oxidoreductase</keyword>
<reference evidence="5 6" key="1">
    <citation type="submission" date="2019-03" db="EMBL/GenBank/DDBJ databases">
        <title>Genomic Encyclopedia of Type Strains, Phase IV (KMG-IV): sequencing the most valuable type-strain genomes for metagenomic binning, comparative biology and taxonomic classification.</title>
        <authorList>
            <person name="Goeker M."/>
        </authorList>
    </citation>
    <scope>NUCLEOTIDE SEQUENCE [LARGE SCALE GENOMIC DNA]</scope>
    <source>
        <strain evidence="5 6">DSM 104836</strain>
    </source>
</reference>
<comment type="caution">
    <text evidence="5">The sequence shown here is derived from an EMBL/GenBank/DDBJ whole genome shotgun (WGS) entry which is preliminary data.</text>
</comment>
<organism evidence="5 6">
    <name type="scientific">Primorskyibacter sedentarius</name>
    <dbReference type="NCBI Taxonomy" id="745311"/>
    <lineage>
        <taxon>Bacteria</taxon>
        <taxon>Pseudomonadati</taxon>
        <taxon>Pseudomonadota</taxon>
        <taxon>Alphaproteobacteria</taxon>
        <taxon>Rhodobacterales</taxon>
        <taxon>Roseobacteraceae</taxon>
        <taxon>Primorskyibacter</taxon>
    </lineage>
</organism>
<dbReference type="Proteomes" id="UP000295696">
    <property type="component" value="Unassembled WGS sequence"/>
</dbReference>
<dbReference type="Pfam" id="PF02826">
    <property type="entry name" value="2-Hacid_dh_C"/>
    <property type="match status" value="1"/>
</dbReference>
<accession>A0A4R3JFH8</accession>
<keyword evidence="6" id="KW-1185">Reference proteome</keyword>
<dbReference type="AlphaFoldDB" id="A0A4R3JFH8"/>
<dbReference type="PANTHER" id="PTHR10996">
    <property type="entry name" value="2-HYDROXYACID DEHYDROGENASE-RELATED"/>
    <property type="match status" value="1"/>
</dbReference>
<dbReference type="InterPro" id="IPR036291">
    <property type="entry name" value="NAD(P)-bd_dom_sf"/>
</dbReference>
<name>A0A4R3JFH8_9RHOB</name>
<dbReference type="PANTHER" id="PTHR10996:SF178">
    <property type="entry name" value="2-HYDROXYACID DEHYDROGENASE YGL185C-RELATED"/>
    <property type="match status" value="1"/>
</dbReference>
<sequence>MPCDTAKPLVAILGAVPADVKAALLPDFHLMEPEQWVDLLPEARAKIDRALTSAVGGAARELVEKLTGLRRIASVGAGVDRFDQPWLEARGVALCPTPEVMTEDTAEYAVALVFALLRNVVSNDRFVRSGAWTQSRAPLGLRISGAQVGIVGLGRIGSRIAEKLAALGCSVAYTGRTKKDVKWRFEPDALRLAAQSDVVILSCAGGEATRHLADIGLLEALGPQSYLVNVSRGSVVDEAALIAALEEGRIAGAALDVFENEPMPDPRFLQLENCILSPHAAVFTRQNRVDLIARIAELLSFDD</sequence>
<dbReference type="GO" id="GO:0030267">
    <property type="term" value="F:glyoxylate reductase (NADPH) activity"/>
    <property type="evidence" value="ECO:0007669"/>
    <property type="project" value="TreeGrafter"/>
</dbReference>
<dbReference type="SUPFAM" id="SSF52283">
    <property type="entry name" value="Formate/glycerate dehydrogenase catalytic domain-like"/>
    <property type="match status" value="1"/>
</dbReference>
<evidence type="ECO:0000256" key="1">
    <source>
        <dbReference type="ARBA" id="ARBA00022857"/>
    </source>
</evidence>
<evidence type="ECO:0000256" key="2">
    <source>
        <dbReference type="ARBA" id="ARBA00023002"/>
    </source>
</evidence>
<dbReference type="GO" id="GO:0051287">
    <property type="term" value="F:NAD binding"/>
    <property type="evidence" value="ECO:0007669"/>
    <property type="project" value="InterPro"/>
</dbReference>
<proteinExistence type="predicted"/>
<protein>
    <submittedName>
        <fullName evidence="5">Lactate dehydrogenase-like 2-hydroxyacid dehydrogenase</fullName>
    </submittedName>
</protein>
<feature type="domain" description="D-isomer specific 2-hydroxyacid dehydrogenase NAD-binding" evidence="4">
    <location>
        <begin position="110"/>
        <end position="281"/>
    </location>
</feature>
<dbReference type="FunFam" id="3.40.50.720:FF:000213">
    <property type="entry name" value="Putative 2-hydroxyacid dehydrogenase"/>
    <property type="match status" value="1"/>
</dbReference>
<dbReference type="RefSeq" id="WP_132244477.1">
    <property type="nucleotide sequence ID" value="NZ_SLZU01000005.1"/>
</dbReference>
<dbReference type="SUPFAM" id="SSF51735">
    <property type="entry name" value="NAD(P)-binding Rossmann-fold domains"/>
    <property type="match status" value="1"/>
</dbReference>
<dbReference type="OrthoDB" id="9793626at2"/>
<dbReference type="EMBL" id="SLZU01000005">
    <property type="protein sequence ID" value="TCS64614.1"/>
    <property type="molecule type" value="Genomic_DNA"/>
</dbReference>
<keyword evidence="1" id="KW-0521">NADP</keyword>
<evidence type="ECO:0000313" key="6">
    <source>
        <dbReference type="Proteomes" id="UP000295696"/>
    </source>
</evidence>
<dbReference type="GO" id="GO:0005829">
    <property type="term" value="C:cytosol"/>
    <property type="evidence" value="ECO:0007669"/>
    <property type="project" value="TreeGrafter"/>
</dbReference>